<evidence type="ECO:0000313" key="5">
    <source>
        <dbReference type="Proteomes" id="UP000663583"/>
    </source>
</evidence>
<evidence type="ECO:0000256" key="1">
    <source>
        <dbReference type="ARBA" id="ARBA00010652"/>
    </source>
</evidence>
<dbReference type="InterPro" id="IPR022171">
    <property type="entry name" value="PPE_C"/>
</dbReference>
<dbReference type="AlphaFoldDB" id="A0AAX1J5W7"/>
<evidence type="ECO:0000313" key="4">
    <source>
        <dbReference type="EMBL" id="QPI36816.1"/>
    </source>
</evidence>
<accession>A0AAX1J5W7</accession>
<dbReference type="InterPro" id="IPR000030">
    <property type="entry name" value="PPE_dom"/>
</dbReference>
<dbReference type="PANTHER" id="PTHR46766:SF1">
    <property type="entry name" value="GLUTAMINE-RICH PROTEIN 2"/>
    <property type="match status" value="1"/>
</dbReference>
<feature type="domain" description="PPE family C-terminal" evidence="3">
    <location>
        <begin position="297"/>
        <end position="377"/>
    </location>
</feature>
<dbReference type="Pfam" id="PF00823">
    <property type="entry name" value="PPE"/>
    <property type="match status" value="1"/>
</dbReference>
<name>A0AAX1J5W7_9MYCO</name>
<dbReference type="Pfam" id="PF12484">
    <property type="entry name" value="PPE-SVP"/>
    <property type="match status" value="1"/>
</dbReference>
<dbReference type="KEGG" id="mku:I2456_20510"/>
<dbReference type="FunFam" id="1.20.1260.20:FF:000001">
    <property type="entry name" value="PPE family protein PPE41"/>
    <property type="match status" value="1"/>
</dbReference>
<protein>
    <submittedName>
        <fullName evidence="4">PPE family protein</fullName>
    </submittedName>
</protein>
<dbReference type="PANTHER" id="PTHR46766">
    <property type="entry name" value="GLUTAMINE-RICH PROTEIN 2"/>
    <property type="match status" value="1"/>
</dbReference>
<evidence type="ECO:0000259" key="2">
    <source>
        <dbReference type="Pfam" id="PF00823"/>
    </source>
</evidence>
<dbReference type="EMBL" id="CP065047">
    <property type="protein sequence ID" value="QPI36816.1"/>
    <property type="molecule type" value="Genomic_DNA"/>
</dbReference>
<dbReference type="InterPro" id="IPR038332">
    <property type="entry name" value="PPE_sf"/>
</dbReference>
<proteinExistence type="inferred from homology"/>
<dbReference type="SUPFAM" id="SSF140459">
    <property type="entry name" value="PE/PPE dimer-like"/>
    <property type="match status" value="1"/>
</dbReference>
<dbReference type="Gene3D" id="1.20.1260.20">
    <property type="entry name" value="PPE superfamily"/>
    <property type="match status" value="1"/>
</dbReference>
<organism evidence="4 5">
    <name type="scientific">Mycobacterium kubicae</name>
    <dbReference type="NCBI Taxonomy" id="120959"/>
    <lineage>
        <taxon>Bacteria</taxon>
        <taxon>Bacillati</taxon>
        <taxon>Actinomycetota</taxon>
        <taxon>Actinomycetes</taxon>
        <taxon>Mycobacteriales</taxon>
        <taxon>Mycobacteriaceae</taxon>
        <taxon>Mycobacterium</taxon>
        <taxon>Mycobacterium simiae complex</taxon>
    </lineage>
</organism>
<dbReference type="RefSeq" id="WP_068027658.1">
    <property type="nucleotide sequence ID" value="NZ_BLKU01000005.1"/>
</dbReference>
<dbReference type="GO" id="GO:0052572">
    <property type="term" value="P:response to host immune response"/>
    <property type="evidence" value="ECO:0007669"/>
    <property type="project" value="TreeGrafter"/>
</dbReference>
<comment type="similarity">
    <text evidence="1">Belongs to the mycobacterial PPE family.</text>
</comment>
<evidence type="ECO:0000259" key="3">
    <source>
        <dbReference type="Pfam" id="PF12484"/>
    </source>
</evidence>
<feature type="domain" description="PPE" evidence="2">
    <location>
        <begin position="3"/>
        <end position="165"/>
    </location>
</feature>
<reference evidence="4" key="1">
    <citation type="submission" date="2020-11" db="EMBL/GenBank/DDBJ databases">
        <title>Intraspecies plasmid and genomic variation of Mycobacterium kubicae revealed by the complete genome sequences of two clinical isolates.</title>
        <authorList>
            <person name="Hendrix J.R."/>
            <person name="Epperson L.E."/>
            <person name="Honda J.R."/>
            <person name="Strong M."/>
        </authorList>
    </citation>
    <scope>NUCLEOTIDE SEQUENCE</scope>
    <source>
        <strain evidence="4">JCM 13573</strain>
    </source>
</reference>
<gene>
    <name evidence="4" type="ORF">I2456_20510</name>
</gene>
<dbReference type="Proteomes" id="UP000663583">
    <property type="component" value="Chromosome"/>
</dbReference>
<sequence>MSFAAMPPEVNSARMYAGPGAGSMLTAAAAWDALAVDLNSTALSFHSVISGLIAGPWLGPSAAAMTAAALPYAAWLSATAEQAEQAAGQAKAAASAYEAAYAMTVPPALVAANRTQLGALVATNVLGQNTPAIAATEAQYGEMWAQDATAMYGYAASSAAATALTPFTEPPPPVSPAGLLTQAATLAQTAGNCAATEIINALNQLTSAVPGALAGIVDPITQSVLPAWIQDLNTVMSIFGTPFFASTSLAGLGMSMMSTIKGLFPAAAAVASQAAAAAGQAAAHALSAPASVAGAVSAGLGKAASVGTLSVPQAWAGAAPAMTTAAAAPLSGTAVSAVAADTLGSAANPGLLGGLPLGQMEARGITTSDSRVEFRPLRVLPEAIA</sequence>